<sequence length="567" mass="65417">MSEFNKMTPPKRIQFIDDIDDIFDSFQQHNTLFIVDTDCPHSGGFLEKANRTQKFRNPYRWLMITKPEKNKTSLSLRKIKILHILIDADVLISERHGDAFSLYSPYKLQSNNSEWKIENFGTWTRERCLNNNKEMFSELSMRRKNVQHLPLPTSIVITNNKTKKSLLSLKEPDIDLVAKASFRQLAPLYQFMNATLVLHFTDSWGYPVNGTVNGMMGALANGICEIGGTVIFMRPERLSLADFIAAPIMPTVRFVFRQPSLSQQNNLFFLPFKPVVWGCILGLIFFIFIIALIITKWENSKTEKENSKTDTTIQADSSEIAMMIIGAITQQGSYTELKGTLGRIVMFITLFVFVFLYTSYSANIVALLQSTSNQIKTLADLLNSNLELGCEDTLYNRYYFKMVTDPVKKAIYEQKIAPRGSQPNFMSLHEGILKLQKKPFAFNMFLGSGYAAVEKYFLEHEKCGLQEITYVDEKLPWLTCRKNSHFKEIYKIGFTRILEHGMNSREYRKSFVKKPVCISRGGTFDSVYMRDFYPALLMLAYGMILSVILVLLEILHWRRFKTIQFTL</sequence>
<name>A0A140G9H6_HELME</name>
<dbReference type="AlphaFoldDB" id="A0A140G9H6"/>
<dbReference type="Pfam" id="PF00060">
    <property type="entry name" value="Lig_chan"/>
    <property type="match status" value="1"/>
</dbReference>
<reference evidence="12" key="1">
    <citation type="journal article" date="2016" name="BMC Genomics">
        <title>Genome-wide analysis of ionotropic receptors provides insight into their evolution in Heliconius butterflies.</title>
        <authorList>
            <person name="van Schooten B."/>
            <person name="Jiggins C.D."/>
            <person name="Briscoe A.D."/>
            <person name="Papa R."/>
        </authorList>
    </citation>
    <scope>NUCLEOTIDE SEQUENCE</scope>
</reference>
<feature type="domain" description="Ionotropic receptor 75a N-terminal" evidence="11">
    <location>
        <begin position="20"/>
        <end position="156"/>
    </location>
</feature>
<evidence type="ECO:0000256" key="2">
    <source>
        <dbReference type="ARBA" id="ARBA00008685"/>
    </source>
</evidence>
<feature type="transmembrane region" description="Helical" evidence="9">
    <location>
        <begin position="344"/>
        <end position="368"/>
    </location>
</feature>
<evidence type="ECO:0000256" key="9">
    <source>
        <dbReference type="SAM" id="Phobius"/>
    </source>
</evidence>
<dbReference type="Gene3D" id="1.10.287.70">
    <property type="match status" value="1"/>
</dbReference>
<dbReference type="GO" id="GO:0050906">
    <property type="term" value="P:detection of stimulus involved in sensory perception"/>
    <property type="evidence" value="ECO:0007669"/>
    <property type="project" value="UniProtKB-ARBA"/>
</dbReference>
<feature type="transmembrane region" description="Helical" evidence="9">
    <location>
        <begin position="275"/>
        <end position="294"/>
    </location>
</feature>
<keyword evidence="3" id="KW-1003">Cell membrane</keyword>
<evidence type="ECO:0000256" key="3">
    <source>
        <dbReference type="ARBA" id="ARBA00022475"/>
    </source>
</evidence>
<dbReference type="SUPFAM" id="SSF53850">
    <property type="entry name" value="Periplasmic binding protein-like II"/>
    <property type="match status" value="1"/>
</dbReference>
<keyword evidence="8" id="KW-0325">Glycoprotein</keyword>
<dbReference type="PANTHER" id="PTHR42643">
    <property type="entry name" value="IONOTROPIC RECEPTOR 20A-RELATED"/>
    <property type="match status" value="1"/>
</dbReference>
<dbReference type="EMBL" id="KU702628">
    <property type="protein sequence ID" value="AMM70655.1"/>
    <property type="molecule type" value="mRNA"/>
</dbReference>
<keyword evidence="7 12" id="KW-0675">Receptor</keyword>
<dbReference type="InterPro" id="IPR057074">
    <property type="entry name" value="IR75A_N"/>
</dbReference>
<evidence type="ECO:0000256" key="4">
    <source>
        <dbReference type="ARBA" id="ARBA00022692"/>
    </source>
</evidence>
<gene>
    <name evidence="12" type="primary">IR75q1</name>
</gene>
<keyword evidence="4 9" id="KW-0812">Transmembrane</keyword>
<evidence type="ECO:0000313" key="12">
    <source>
        <dbReference type="EMBL" id="AMM70655.1"/>
    </source>
</evidence>
<dbReference type="InterPro" id="IPR052192">
    <property type="entry name" value="Insect_Ionotropic_Sensory_Rcpt"/>
</dbReference>
<evidence type="ECO:0000256" key="6">
    <source>
        <dbReference type="ARBA" id="ARBA00023136"/>
    </source>
</evidence>
<proteinExistence type="evidence at transcript level"/>
<dbReference type="GO" id="GO:0015276">
    <property type="term" value="F:ligand-gated monoatomic ion channel activity"/>
    <property type="evidence" value="ECO:0007669"/>
    <property type="project" value="InterPro"/>
</dbReference>
<dbReference type="Pfam" id="PF24576">
    <property type="entry name" value="IR75A_N"/>
    <property type="match status" value="1"/>
</dbReference>
<feature type="domain" description="Ionotropic glutamate receptor C-terminal" evidence="10">
    <location>
        <begin position="276"/>
        <end position="460"/>
    </location>
</feature>
<evidence type="ECO:0000256" key="8">
    <source>
        <dbReference type="ARBA" id="ARBA00023180"/>
    </source>
</evidence>
<evidence type="ECO:0000259" key="11">
    <source>
        <dbReference type="Pfam" id="PF24576"/>
    </source>
</evidence>
<keyword evidence="5 9" id="KW-1133">Transmembrane helix</keyword>
<dbReference type="PANTHER" id="PTHR42643:SF33">
    <property type="entry name" value="GLUTAMATE RECEPTOR 2-LIKE PROTEIN"/>
    <property type="match status" value="1"/>
</dbReference>
<keyword evidence="6 9" id="KW-0472">Membrane</keyword>
<dbReference type="InterPro" id="IPR001320">
    <property type="entry name" value="Iontro_rcpt_C"/>
</dbReference>
<comment type="subcellular location">
    <subcellularLocation>
        <location evidence="1">Cell membrane</location>
        <topology evidence="1">Multi-pass membrane protein</topology>
    </subcellularLocation>
</comment>
<comment type="similarity">
    <text evidence="2">Belongs to the glutamate-gated ion channel (TC 1.A.10.1) family.</text>
</comment>
<evidence type="ECO:0000256" key="7">
    <source>
        <dbReference type="ARBA" id="ARBA00023170"/>
    </source>
</evidence>
<evidence type="ECO:0000256" key="1">
    <source>
        <dbReference type="ARBA" id="ARBA00004651"/>
    </source>
</evidence>
<organism evidence="12">
    <name type="scientific">Heliconius melpomene rosina</name>
    <dbReference type="NCBI Taxonomy" id="171916"/>
    <lineage>
        <taxon>Eukaryota</taxon>
        <taxon>Metazoa</taxon>
        <taxon>Ecdysozoa</taxon>
        <taxon>Arthropoda</taxon>
        <taxon>Hexapoda</taxon>
        <taxon>Insecta</taxon>
        <taxon>Pterygota</taxon>
        <taxon>Neoptera</taxon>
        <taxon>Endopterygota</taxon>
        <taxon>Lepidoptera</taxon>
        <taxon>Glossata</taxon>
        <taxon>Ditrysia</taxon>
        <taxon>Papilionoidea</taxon>
        <taxon>Nymphalidae</taxon>
        <taxon>Heliconiinae</taxon>
        <taxon>Heliconiini</taxon>
        <taxon>Heliconius</taxon>
    </lineage>
</organism>
<accession>A0A140G9H6</accession>
<feature type="transmembrane region" description="Helical" evidence="9">
    <location>
        <begin position="532"/>
        <end position="555"/>
    </location>
</feature>
<dbReference type="GO" id="GO:0005886">
    <property type="term" value="C:plasma membrane"/>
    <property type="evidence" value="ECO:0007669"/>
    <property type="project" value="UniProtKB-SubCell"/>
</dbReference>
<evidence type="ECO:0000259" key="10">
    <source>
        <dbReference type="Pfam" id="PF00060"/>
    </source>
</evidence>
<evidence type="ECO:0000256" key="5">
    <source>
        <dbReference type="ARBA" id="ARBA00022989"/>
    </source>
</evidence>
<protein>
    <submittedName>
        <fullName evidence="12">Ionotropic receptor 75q1</fullName>
    </submittedName>
</protein>